<comment type="function">
    <text evidence="1">Transcriptional repressor of xylose-utilizing enzymes.</text>
</comment>
<sequence length="395" mass="44801">MLKSFLEQTSAKYKGMKQVYQYIHANKPVTKAKIVEEIEMKQTTVARHLEYLVSEGFIKIAEYEESSGGRPPALYEIEPDAGFMIGVDLSRIESTIILVNMSFSEVDSFTFAMTEKHTPPYTLQLIKEKIEQLLEKHNIPRDMLLGIGIGTVGPLDREKGIILEPDAFIASGWKNISVIDGLESFEDEKILLENGANVATLHEYMKGNILDQTILYCISGRGLRCGVLADGHILKNKTGDASSFGETIIEVNERRSLASFISYDYLLREVNKRYLNEKSFPFYHKEKGNNQKELMDQFMKALASEDPIVLEVVLESAVTYGIGIANVINILHPDKVILSSELIHTYPPYYEKIVASAKQYIYRMKREPVHFNKEDRNVNTISIGAAVMIFQSYFE</sequence>
<dbReference type="PANTHER" id="PTHR18964:SF149">
    <property type="entry name" value="BIFUNCTIONAL UDP-N-ACETYLGLUCOSAMINE 2-EPIMERASE_N-ACETYLMANNOSAMINE KINASE"/>
    <property type="match status" value="1"/>
</dbReference>
<accession>A0A5Q2TNW2</accession>
<dbReference type="GO" id="GO:0042732">
    <property type="term" value="P:D-xylose metabolic process"/>
    <property type="evidence" value="ECO:0007669"/>
    <property type="project" value="UniProtKB-KW"/>
</dbReference>
<organism evidence="4 5">
    <name type="scientific">Gracilibacillus salitolerans</name>
    <dbReference type="NCBI Taxonomy" id="2663022"/>
    <lineage>
        <taxon>Bacteria</taxon>
        <taxon>Bacillati</taxon>
        <taxon>Bacillota</taxon>
        <taxon>Bacilli</taxon>
        <taxon>Bacillales</taxon>
        <taxon>Bacillaceae</taxon>
        <taxon>Gracilibacillus</taxon>
    </lineage>
</organism>
<keyword evidence="5" id="KW-1185">Reference proteome</keyword>
<dbReference type="Gene3D" id="1.10.10.10">
    <property type="entry name" value="Winged helix-like DNA-binding domain superfamily/Winged helix DNA-binding domain"/>
    <property type="match status" value="1"/>
</dbReference>
<evidence type="ECO:0000313" key="5">
    <source>
        <dbReference type="Proteomes" id="UP000339690"/>
    </source>
</evidence>
<protein>
    <submittedName>
        <fullName evidence="4">ROK family protein</fullName>
    </submittedName>
</protein>
<reference evidence="4 5" key="1">
    <citation type="submission" date="2019-11" db="EMBL/GenBank/DDBJ databases">
        <title>Gracilibacillus salitolerans sp. nov., a moderate halophile isolated from a saline soil in northwest China.</title>
        <authorList>
            <person name="Gan L."/>
        </authorList>
    </citation>
    <scope>NUCLEOTIDE SEQUENCE [LARGE SCALE GENOMIC DNA]</scope>
    <source>
        <strain evidence="4 5">SCU50</strain>
    </source>
</reference>
<dbReference type="Pfam" id="PF00480">
    <property type="entry name" value="ROK"/>
    <property type="match status" value="1"/>
</dbReference>
<comment type="similarity">
    <text evidence="2">Belongs to the ROK (NagC/XylR) family.</text>
</comment>
<dbReference type="InterPro" id="IPR043129">
    <property type="entry name" value="ATPase_NBD"/>
</dbReference>
<keyword evidence="3" id="KW-0119">Carbohydrate metabolism</keyword>
<evidence type="ECO:0000256" key="2">
    <source>
        <dbReference type="ARBA" id="ARBA00006479"/>
    </source>
</evidence>
<evidence type="ECO:0000313" key="4">
    <source>
        <dbReference type="EMBL" id="QGH35792.1"/>
    </source>
</evidence>
<dbReference type="AlphaFoldDB" id="A0A5Q2TNW2"/>
<dbReference type="Proteomes" id="UP000339690">
    <property type="component" value="Chromosome"/>
</dbReference>
<dbReference type="SUPFAM" id="SSF46785">
    <property type="entry name" value="Winged helix' DNA-binding domain"/>
    <property type="match status" value="1"/>
</dbReference>
<dbReference type="InterPro" id="IPR000600">
    <property type="entry name" value="ROK"/>
</dbReference>
<proteinExistence type="inferred from homology"/>
<evidence type="ECO:0000256" key="3">
    <source>
        <dbReference type="ARBA" id="ARBA00022629"/>
    </source>
</evidence>
<dbReference type="InterPro" id="IPR036388">
    <property type="entry name" value="WH-like_DNA-bd_sf"/>
</dbReference>
<dbReference type="EMBL" id="CP045915">
    <property type="protein sequence ID" value="QGH35792.1"/>
    <property type="molecule type" value="Genomic_DNA"/>
</dbReference>
<dbReference type="SUPFAM" id="SSF53067">
    <property type="entry name" value="Actin-like ATPase domain"/>
    <property type="match status" value="1"/>
</dbReference>
<dbReference type="Gene3D" id="3.30.420.40">
    <property type="match status" value="2"/>
</dbReference>
<dbReference type="PANTHER" id="PTHR18964">
    <property type="entry name" value="ROK (REPRESSOR, ORF, KINASE) FAMILY"/>
    <property type="match status" value="1"/>
</dbReference>
<dbReference type="RefSeq" id="WP_153792055.1">
    <property type="nucleotide sequence ID" value="NZ_CP045915.1"/>
</dbReference>
<dbReference type="KEGG" id="grc:GI584_17805"/>
<evidence type="ECO:0000256" key="1">
    <source>
        <dbReference type="ARBA" id="ARBA00002486"/>
    </source>
</evidence>
<dbReference type="InterPro" id="IPR036390">
    <property type="entry name" value="WH_DNA-bd_sf"/>
</dbReference>
<gene>
    <name evidence="4" type="ORF">GI584_17805</name>
</gene>
<name>A0A5Q2TNW2_9BACI</name>
<keyword evidence="3" id="KW-0859">Xylose metabolism</keyword>